<feature type="compositionally biased region" description="Low complexity" evidence="1">
    <location>
        <begin position="13"/>
        <end position="22"/>
    </location>
</feature>
<dbReference type="PANTHER" id="PTHR35179:SF2">
    <property type="entry name" value="START DOMAIN-CONTAINING PROTEIN"/>
    <property type="match status" value="1"/>
</dbReference>
<evidence type="ECO:0008006" key="4">
    <source>
        <dbReference type="Google" id="ProtNLM"/>
    </source>
</evidence>
<sequence>MHHGDLSRRRQRSSASSSRAGSFYGSWRGNRRGWHNKTDPNFKKTDEAPLGRLVIEFTLEAMANSAAKFGGEARITNCAYAASYSLNDEKPFKVIIPGRPAVWKPLSLPCRLPEDSGEYMRDQNGARFPNHPIQPAIQALFTLNKAFDPSNVDVMGCASSLGDILRFVRSIDSTFRFDVEVVGNTLFLIRNRKDEVIPDVRGFGHSFLNAFTSNESDDEIVKSHQRVVSYEFGGLRCLVRFECDSYLASCDGSDTLVTEPQFSLSTPPLGLMTMQKEGMIVPQNSVLEIKTKSQFRGKIQTSEHLPRLWLRQIPNFITAYHIHGIFQDVQISNVGKDLMKWETHHQDDLKRFASILRQLITEVKRESHLKLEVYREGLGPLQIRERTGAARQALSDSWRDRWVAMTEPSSKNLASGGESDEDDEAYPSTRISSDESKGSVDGFSFDYTACSPDCGYCGHCA</sequence>
<dbReference type="PANTHER" id="PTHR35179">
    <property type="entry name" value="PROTEIN CBG02620"/>
    <property type="match status" value="1"/>
</dbReference>
<keyword evidence="3" id="KW-1185">Reference proteome</keyword>
<dbReference type="AlphaFoldDB" id="A0A7C8IVN4"/>
<dbReference type="OrthoDB" id="5393654at2759"/>
<proteinExistence type="predicted"/>
<comment type="caution">
    <text evidence="2">The sequence shown here is derived from an EMBL/GenBank/DDBJ whole genome shotgun (WGS) entry which is preliminary data.</text>
</comment>
<evidence type="ECO:0000256" key="1">
    <source>
        <dbReference type="SAM" id="MobiDB-lite"/>
    </source>
</evidence>
<reference evidence="2 3" key="1">
    <citation type="submission" date="2019-12" db="EMBL/GenBank/DDBJ databases">
        <title>Draft genome sequence of the ascomycete Xylaria multiplex DSM 110363.</title>
        <authorList>
            <person name="Buettner E."/>
            <person name="Kellner H."/>
        </authorList>
    </citation>
    <scope>NUCLEOTIDE SEQUENCE [LARGE SCALE GENOMIC DNA]</scope>
    <source>
        <strain evidence="2 3">DSM 110363</strain>
    </source>
</reference>
<dbReference type="Proteomes" id="UP000481858">
    <property type="component" value="Unassembled WGS sequence"/>
</dbReference>
<evidence type="ECO:0000313" key="2">
    <source>
        <dbReference type="EMBL" id="KAF2973446.1"/>
    </source>
</evidence>
<evidence type="ECO:0000313" key="3">
    <source>
        <dbReference type="Proteomes" id="UP000481858"/>
    </source>
</evidence>
<organism evidence="2 3">
    <name type="scientific">Xylaria multiplex</name>
    <dbReference type="NCBI Taxonomy" id="323545"/>
    <lineage>
        <taxon>Eukaryota</taxon>
        <taxon>Fungi</taxon>
        <taxon>Dikarya</taxon>
        <taxon>Ascomycota</taxon>
        <taxon>Pezizomycotina</taxon>
        <taxon>Sordariomycetes</taxon>
        <taxon>Xylariomycetidae</taxon>
        <taxon>Xylariales</taxon>
        <taxon>Xylariaceae</taxon>
        <taxon>Xylaria</taxon>
    </lineage>
</organism>
<dbReference type="EMBL" id="WUBL01000001">
    <property type="protein sequence ID" value="KAF2973446.1"/>
    <property type="molecule type" value="Genomic_DNA"/>
</dbReference>
<feature type="region of interest" description="Disordered" evidence="1">
    <location>
        <begin position="1"/>
        <end position="24"/>
    </location>
</feature>
<feature type="region of interest" description="Disordered" evidence="1">
    <location>
        <begin position="409"/>
        <end position="440"/>
    </location>
</feature>
<name>A0A7C8IVN4_9PEZI</name>
<protein>
    <recommendedName>
        <fullName evidence="4">Geranylgeranyl pyrophosphate synthetase</fullName>
    </recommendedName>
</protein>
<accession>A0A7C8IVN4</accession>
<dbReference type="InParanoid" id="A0A7C8IVN4"/>
<gene>
    <name evidence="2" type="ORF">GQX73_g76</name>
</gene>